<dbReference type="SUPFAM" id="SSF51445">
    <property type="entry name" value="(Trans)glycosidases"/>
    <property type="match status" value="1"/>
</dbReference>
<organism evidence="2 3">
    <name type="scientific">Chloroflexus islandicus</name>
    <dbReference type="NCBI Taxonomy" id="1707952"/>
    <lineage>
        <taxon>Bacteria</taxon>
        <taxon>Bacillati</taxon>
        <taxon>Chloroflexota</taxon>
        <taxon>Chloroflexia</taxon>
        <taxon>Chloroflexales</taxon>
        <taxon>Chloroflexineae</taxon>
        <taxon>Chloroflexaceae</taxon>
        <taxon>Chloroflexus</taxon>
    </lineage>
</organism>
<feature type="domain" description="Glycosyl hydrolase family 13 catalytic" evidence="1">
    <location>
        <begin position="294"/>
        <end position="605"/>
    </location>
</feature>
<evidence type="ECO:0000313" key="2">
    <source>
        <dbReference type="EMBL" id="OAN43786.1"/>
    </source>
</evidence>
<evidence type="ECO:0000313" key="3">
    <source>
        <dbReference type="Proteomes" id="UP000078287"/>
    </source>
</evidence>
<sequence length="685" mass="75473">MSYELSEQSDHIILRTNDYTLGWSTDSGALIHLQRHDSLNVLGHGPAIAGVDVALGGPASWITSRTFARYLWHRVSANDDQLVMTIIVGLGPLKIFDHYQIGCDTIKRWIEIENVSGDDLRLYGVRLVVPHARVGESNHCLFEAPGNSVRPRAPLAIAATQDRTILPRRFFAPGLRGGSAFEPAPTQGAGVMALWNDELSLTLLCWYAGDDEAALPYVQGGHEAVSLAYEVAVASWLRSDQRLTVGPQHIVLVAQPWPEALAVYRALTPLPQPPAAWLRDAVLYVADLRQYGGADGLCAHLPELVALGVDTLGLLPWHTVGERPHLISDLERIDPACGDEPAIRRLIETAHQHGMRVLLDVAMQGCAPDSRYLNEHPEWFVRDDAGAFAIGIPSDAPAAARHPGVALLAGGYHFDWTRNDWRLYWQQWVIAQVDHFALDGLRVVAPYPAAPAWIRRPPLQASAGAALMAQAVSEIAAARPHLTVLCTLSGPRSAQCASGWFDYPSHHMLIHLAMRRITPAEWCAYQADYAELYPPAYRIGFLEMHDTADCNPLADGLRGSRLAQALWAVMLFSGLTPALWNGQEIADHHLLPRLLNLWRREPALRHGVIDWQPFSATPNDVLAIRRTLGERSLIGVVNLGALPSRFIATQRLGGDILGLFPLIRERRGLGEEVRLAPFGIYCFEG</sequence>
<name>A0A178M5F1_9CHLR</name>
<dbReference type="EMBL" id="LWQS01000075">
    <property type="protein sequence ID" value="OAN43786.1"/>
    <property type="molecule type" value="Genomic_DNA"/>
</dbReference>
<dbReference type="Pfam" id="PF00128">
    <property type="entry name" value="Alpha-amylase"/>
    <property type="match status" value="1"/>
</dbReference>
<evidence type="ECO:0000259" key="1">
    <source>
        <dbReference type="SMART" id="SM00642"/>
    </source>
</evidence>
<dbReference type="PANTHER" id="PTHR10357:SF179">
    <property type="entry name" value="NEUTRAL AND BASIC AMINO ACID TRANSPORT PROTEIN RBAT"/>
    <property type="match status" value="1"/>
</dbReference>
<dbReference type="SMART" id="SM00642">
    <property type="entry name" value="Aamy"/>
    <property type="match status" value="1"/>
</dbReference>
<dbReference type="AlphaFoldDB" id="A0A178M5F1"/>
<dbReference type="PANTHER" id="PTHR10357">
    <property type="entry name" value="ALPHA-AMYLASE FAMILY MEMBER"/>
    <property type="match status" value="1"/>
</dbReference>
<dbReference type="SMR" id="A0A178M5F1"/>
<dbReference type="GO" id="GO:0009313">
    <property type="term" value="P:oligosaccharide catabolic process"/>
    <property type="evidence" value="ECO:0007669"/>
    <property type="project" value="TreeGrafter"/>
</dbReference>
<dbReference type="GO" id="GO:0004556">
    <property type="term" value="F:alpha-amylase activity"/>
    <property type="evidence" value="ECO:0007669"/>
    <property type="project" value="TreeGrafter"/>
</dbReference>
<proteinExistence type="predicted"/>
<reference evidence="2 3" key="1">
    <citation type="submission" date="2016-04" db="EMBL/GenBank/DDBJ databases">
        <title>Chloroflexus islandicus sp. nov., a thermophilic filamentous anoxygenic phototrophic bacterium from geyser Strokkur (Iceland).</title>
        <authorList>
            <person name="Gaisin V.A."/>
            <person name="Kalashnikov A.M."/>
            <person name="Sukhacheva M.V."/>
            <person name="Grouzdev D.S."/>
            <person name="Ivanov T.M."/>
            <person name="Kuznetsov B."/>
            <person name="Gorlenko V.M."/>
        </authorList>
    </citation>
    <scope>NUCLEOTIDE SEQUENCE [LARGE SCALE GENOMIC DNA]</scope>
    <source>
        <strain evidence="3">isl-2</strain>
    </source>
</reference>
<dbReference type="InterPro" id="IPR017853">
    <property type="entry name" value="GH"/>
</dbReference>
<dbReference type="Gene3D" id="3.20.20.80">
    <property type="entry name" value="Glycosidases"/>
    <property type="match status" value="1"/>
</dbReference>
<dbReference type="Proteomes" id="UP000078287">
    <property type="component" value="Unassembled WGS sequence"/>
</dbReference>
<dbReference type="InterPro" id="IPR006047">
    <property type="entry name" value="GH13_cat_dom"/>
</dbReference>
<accession>A0A178M5F1</accession>
<dbReference type="STRING" id="1707952.A6A03_17875"/>
<gene>
    <name evidence="2" type="ORF">A6A03_17875</name>
</gene>
<protein>
    <submittedName>
        <fullName evidence="2">Alpha-amylase</fullName>
    </submittedName>
</protein>
<keyword evidence="3" id="KW-1185">Reference proteome</keyword>
<dbReference type="OrthoDB" id="9761875at2"/>
<dbReference type="RefSeq" id="WP_066789954.1">
    <property type="nucleotide sequence ID" value="NZ_LWQS01000075.1"/>
</dbReference>
<comment type="caution">
    <text evidence="2">The sequence shown here is derived from an EMBL/GenBank/DDBJ whole genome shotgun (WGS) entry which is preliminary data.</text>
</comment>